<sequence length="154" mass="17034">SPLSDLMSSNNAKAISACPWCAYPLIIAFQVTEFLLVISSKMRSASFIIPHFPYMSTSALPTKMFPSTQILTARAWTDLPSSNPESPAQALRTVDTMKSLGSRPTFLTCRKTSQAFSSSSFCIYTAIIEHQDTSFRRLILSKTIAEDATSRHFP</sequence>
<gene>
    <name evidence="2" type="ORF">PanWU01x14_343210</name>
</gene>
<evidence type="ECO:0000256" key="1">
    <source>
        <dbReference type="SAM" id="Phobius"/>
    </source>
</evidence>
<accession>A0A2P5ADJ6</accession>
<comment type="caution">
    <text evidence="2">The sequence shown here is derived from an EMBL/GenBank/DDBJ whole genome shotgun (WGS) entry which is preliminary data.</text>
</comment>
<feature type="transmembrane region" description="Helical" evidence="1">
    <location>
        <begin position="20"/>
        <end position="38"/>
    </location>
</feature>
<keyword evidence="1" id="KW-0812">Transmembrane</keyword>
<keyword evidence="1" id="KW-0472">Membrane</keyword>
<evidence type="ECO:0000313" key="3">
    <source>
        <dbReference type="Proteomes" id="UP000237105"/>
    </source>
</evidence>
<dbReference type="AlphaFoldDB" id="A0A2P5ADJ6"/>
<feature type="non-terminal residue" evidence="2">
    <location>
        <position position="1"/>
    </location>
</feature>
<keyword evidence="3" id="KW-1185">Reference proteome</keyword>
<dbReference type="OrthoDB" id="10278466at2759"/>
<keyword evidence="1" id="KW-1133">Transmembrane helix</keyword>
<dbReference type="Proteomes" id="UP000237105">
    <property type="component" value="Unassembled WGS sequence"/>
</dbReference>
<evidence type="ECO:0000313" key="2">
    <source>
        <dbReference type="EMBL" id="PON34602.1"/>
    </source>
</evidence>
<reference evidence="3" key="1">
    <citation type="submission" date="2016-06" db="EMBL/GenBank/DDBJ databases">
        <title>Parallel loss of symbiosis genes in relatives of nitrogen-fixing non-legume Parasponia.</title>
        <authorList>
            <person name="Van Velzen R."/>
            <person name="Holmer R."/>
            <person name="Bu F."/>
            <person name="Rutten L."/>
            <person name="Van Zeijl A."/>
            <person name="Liu W."/>
            <person name="Santuari L."/>
            <person name="Cao Q."/>
            <person name="Sharma T."/>
            <person name="Shen D."/>
            <person name="Roswanjaya Y."/>
            <person name="Wardhani T."/>
            <person name="Kalhor M.S."/>
            <person name="Jansen J."/>
            <person name="Van den Hoogen J."/>
            <person name="Gungor B."/>
            <person name="Hartog M."/>
            <person name="Hontelez J."/>
            <person name="Verver J."/>
            <person name="Yang W.-C."/>
            <person name="Schijlen E."/>
            <person name="Repin R."/>
            <person name="Schilthuizen M."/>
            <person name="Schranz E."/>
            <person name="Heidstra R."/>
            <person name="Miyata K."/>
            <person name="Fedorova E."/>
            <person name="Kohlen W."/>
            <person name="Bisseling T."/>
            <person name="Smit S."/>
            <person name="Geurts R."/>
        </authorList>
    </citation>
    <scope>NUCLEOTIDE SEQUENCE [LARGE SCALE GENOMIC DNA]</scope>
    <source>
        <strain evidence="3">cv. WU1-14</strain>
    </source>
</reference>
<dbReference type="EMBL" id="JXTB01000651">
    <property type="protein sequence ID" value="PON34602.1"/>
    <property type="molecule type" value="Genomic_DNA"/>
</dbReference>
<name>A0A2P5ADJ6_PARAD</name>
<organism evidence="2 3">
    <name type="scientific">Parasponia andersonii</name>
    <name type="common">Sponia andersonii</name>
    <dbReference type="NCBI Taxonomy" id="3476"/>
    <lineage>
        <taxon>Eukaryota</taxon>
        <taxon>Viridiplantae</taxon>
        <taxon>Streptophyta</taxon>
        <taxon>Embryophyta</taxon>
        <taxon>Tracheophyta</taxon>
        <taxon>Spermatophyta</taxon>
        <taxon>Magnoliopsida</taxon>
        <taxon>eudicotyledons</taxon>
        <taxon>Gunneridae</taxon>
        <taxon>Pentapetalae</taxon>
        <taxon>rosids</taxon>
        <taxon>fabids</taxon>
        <taxon>Rosales</taxon>
        <taxon>Cannabaceae</taxon>
        <taxon>Parasponia</taxon>
    </lineage>
</organism>
<proteinExistence type="predicted"/>
<protein>
    <submittedName>
        <fullName evidence="2">Uncharacterized protein</fullName>
    </submittedName>
</protein>